<dbReference type="Proteomes" id="UP000000768">
    <property type="component" value="Chromosome 5"/>
</dbReference>
<evidence type="ECO:0000313" key="2">
    <source>
        <dbReference type="EMBL" id="OQU84008.1"/>
    </source>
</evidence>
<sequence>MYKLHHNIFVGATLHLTKPETRSNMAGRSESHKGKKEEPYGEKGDSSMKNLNARMLLGKAMTILKESSKSKKITKCMREAEKFTSFNGFQADDDANTDAIGFQMRNEDEDLINGR</sequence>
<dbReference type="EMBL" id="CM000764">
    <property type="protein sequence ID" value="OQU84008.1"/>
    <property type="molecule type" value="Genomic_DNA"/>
</dbReference>
<evidence type="ECO:0000313" key="3">
    <source>
        <dbReference type="Proteomes" id="UP000000768"/>
    </source>
</evidence>
<feature type="compositionally biased region" description="Basic and acidic residues" evidence="1">
    <location>
        <begin position="29"/>
        <end position="46"/>
    </location>
</feature>
<dbReference type="Gramene" id="OQU84008">
    <property type="protein sequence ID" value="OQU84008"/>
    <property type="gene ID" value="SORBI_3005G214800"/>
</dbReference>
<accession>A0A1Z5RJU9</accession>
<feature type="region of interest" description="Disordered" evidence="1">
    <location>
        <begin position="15"/>
        <end position="48"/>
    </location>
</feature>
<proteinExistence type="predicted"/>
<reference evidence="3" key="2">
    <citation type="journal article" date="2018" name="Plant J.">
        <title>The Sorghum bicolor reference genome: improved assembly, gene annotations, a transcriptome atlas, and signatures of genome organization.</title>
        <authorList>
            <person name="McCormick R.F."/>
            <person name="Truong S.K."/>
            <person name="Sreedasyam A."/>
            <person name="Jenkins J."/>
            <person name="Shu S."/>
            <person name="Sims D."/>
            <person name="Kennedy M."/>
            <person name="Amirebrahimi M."/>
            <person name="Weers B.D."/>
            <person name="McKinley B."/>
            <person name="Mattison A."/>
            <person name="Morishige D.T."/>
            <person name="Grimwood J."/>
            <person name="Schmutz J."/>
            <person name="Mullet J.E."/>
        </authorList>
    </citation>
    <scope>NUCLEOTIDE SEQUENCE [LARGE SCALE GENOMIC DNA]</scope>
    <source>
        <strain evidence="3">cv. BTx623</strain>
    </source>
</reference>
<protein>
    <submittedName>
        <fullName evidence="2">Uncharacterized protein</fullName>
    </submittedName>
</protein>
<dbReference type="AlphaFoldDB" id="A0A1Z5RJU9"/>
<gene>
    <name evidence="2" type="ORF">SORBI_3005G214800</name>
</gene>
<evidence type="ECO:0000256" key="1">
    <source>
        <dbReference type="SAM" id="MobiDB-lite"/>
    </source>
</evidence>
<organism evidence="2 3">
    <name type="scientific">Sorghum bicolor</name>
    <name type="common">Sorghum</name>
    <name type="synonym">Sorghum vulgare</name>
    <dbReference type="NCBI Taxonomy" id="4558"/>
    <lineage>
        <taxon>Eukaryota</taxon>
        <taxon>Viridiplantae</taxon>
        <taxon>Streptophyta</taxon>
        <taxon>Embryophyta</taxon>
        <taxon>Tracheophyta</taxon>
        <taxon>Spermatophyta</taxon>
        <taxon>Magnoliopsida</taxon>
        <taxon>Liliopsida</taxon>
        <taxon>Poales</taxon>
        <taxon>Poaceae</taxon>
        <taxon>PACMAD clade</taxon>
        <taxon>Panicoideae</taxon>
        <taxon>Andropogonodae</taxon>
        <taxon>Andropogoneae</taxon>
        <taxon>Sorghinae</taxon>
        <taxon>Sorghum</taxon>
    </lineage>
</organism>
<name>A0A1Z5RJU9_SORBI</name>
<keyword evidence="3" id="KW-1185">Reference proteome</keyword>
<reference evidence="2 3" key="1">
    <citation type="journal article" date="2009" name="Nature">
        <title>The Sorghum bicolor genome and the diversification of grasses.</title>
        <authorList>
            <person name="Paterson A.H."/>
            <person name="Bowers J.E."/>
            <person name="Bruggmann R."/>
            <person name="Dubchak I."/>
            <person name="Grimwood J."/>
            <person name="Gundlach H."/>
            <person name="Haberer G."/>
            <person name="Hellsten U."/>
            <person name="Mitros T."/>
            <person name="Poliakov A."/>
            <person name="Schmutz J."/>
            <person name="Spannagl M."/>
            <person name="Tang H."/>
            <person name="Wang X."/>
            <person name="Wicker T."/>
            <person name="Bharti A.K."/>
            <person name="Chapman J."/>
            <person name="Feltus F.A."/>
            <person name="Gowik U."/>
            <person name="Grigoriev I.V."/>
            <person name="Lyons E."/>
            <person name="Maher C.A."/>
            <person name="Martis M."/>
            <person name="Narechania A."/>
            <person name="Otillar R.P."/>
            <person name="Penning B.W."/>
            <person name="Salamov A.A."/>
            <person name="Wang Y."/>
            <person name="Zhang L."/>
            <person name="Carpita N.C."/>
            <person name="Freeling M."/>
            <person name="Gingle A.R."/>
            <person name="Hash C.T."/>
            <person name="Keller B."/>
            <person name="Klein P."/>
            <person name="Kresovich S."/>
            <person name="McCann M.C."/>
            <person name="Ming R."/>
            <person name="Peterson D.G."/>
            <person name="Mehboob-ur-Rahman"/>
            <person name="Ware D."/>
            <person name="Westhoff P."/>
            <person name="Mayer K.F."/>
            <person name="Messing J."/>
            <person name="Rokhsar D.S."/>
        </authorList>
    </citation>
    <scope>NUCLEOTIDE SEQUENCE [LARGE SCALE GENOMIC DNA]</scope>
    <source>
        <strain evidence="3">cv. BTx623</strain>
    </source>
</reference>
<dbReference type="InParanoid" id="A0A1Z5RJU9"/>